<protein>
    <submittedName>
        <fullName evidence="1">Uncharacterized protein</fullName>
    </submittedName>
</protein>
<keyword evidence="2" id="KW-1185">Reference proteome</keyword>
<dbReference type="EMBL" id="JABSTQ010010430">
    <property type="protein sequence ID" value="KAG0421041.1"/>
    <property type="molecule type" value="Genomic_DNA"/>
</dbReference>
<organism evidence="1 2">
    <name type="scientific">Ixodes persulcatus</name>
    <name type="common">Taiga tick</name>
    <dbReference type="NCBI Taxonomy" id="34615"/>
    <lineage>
        <taxon>Eukaryota</taxon>
        <taxon>Metazoa</taxon>
        <taxon>Ecdysozoa</taxon>
        <taxon>Arthropoda</taxon>
        <taxon>Chelicerata</taxon>
        <taxon>Arachnida</taxon>
        <taxon>Acari</taxon>
        <taxon>Parasitiformes</taxon>
        <taxon>Ixodida</taxon>
        <taxon>Ixodoidea</taxon>
        <taxon>Ixodidae</taxon>
        <taxon>Ixodinae</taxon>
        <taxon>Ixodes</taxon>
    </lineage>
</organism>
<dbReference type="Proteomes" id="UP000805193">
    <property type="component" value="Unassembled WGS sequence"/>
</dbReference>
<evidence type="ECO:0000313" key="1">
    <source>
        <dbReference type="EMBL" id="KAG0421041.1"/>
    </source>
</evidence>
<reference evidence="1 2" key="1">
    <citation type="journal article" date="2020" name="Cell">
        <title>Large-Scale Comparative Analyses of Tick Genomes Elucidate Their Genetic Diversity and Vector Capacities.</title>
        <authorList>
            <consortium name="Tick Genome and Microbiome Consortium (TIGMIC)"/>
            <person name="Jia N."/>
            <person name="Wang J."/>
            <person name="Shi W."/>
            <person name="Du L."/>
            <person name="Sun Y."/>
            <person name="Zhan W."/>
            <person name="Jiang J.F."/>
            <person name="Wang Q."/>
            <person name="Zhang B."/>
            <person name="Ji P."/>
            <person name="Bell-Sakyi L."/>
            <person name="Cui X.M."/>
            <person name="Yuan T.T."/>
            <person name="Jiang B.G."/>
            <person name="Yang W.F."/>
            <person name="Lam T.T."/>
            <person name="Chang Q.C."/>
            <person name="Ding S.J."/>
            <person name="Wang X.J."/>
            <person name="Zhu J.G."/>
            <person name="Ruan X.D."/>
            <person name="Zhao L."/>
            <person name="Wei J.T."/>
            <person name="Ye R.Z."/>
            <person name="Que T.C."/>
            <person name="Du C.H."/>
            <person name="Zhou Y.H."/>
            <person name="Cheng J.X."/>
            <person name="Dai P.F."/>
            <person name="Guo W.B."/>
            <person name="Han X.H."/>
            <person name="Huang E.J."/>
            <person name="Li L.F."/>
            <person name="Wei W."/>
            <person name="Gao Y.C."/>
            <person name="Liu J.Z."/>
            <person name="Shao H.Z."/>
            <person name="Wang X."/>
            <person name="Wang C.C."/>
            <person name="Yang T.C."/>
            <person name="Huo Q.B."/>
            <person name="Li W."/>
            <person name="Chen H.Y."/>
            <person name="Chen S.E."/>
            <person name="Zhou L.G."/>
            <person name="Ni X.B."/>
            <person name="Tian J.H."/>
            <person name="Sheng Y."/>
            <person name="Liu T."/>
            <person name="Pan Y.S."/>
            <person name="Xia L.Y."/>
            <person name="Li J."/>
            <person name="Zhao F."/>
            <person name="Cao W.C."/>
        </authorList>
    </citation>
    <scope>NUCLEOTIDE SEQUENCE [LARGE SCALE GENOMIC DNA]</scope>
    <source>
        <strain evidence="1">Iper-2018</strain>
    </source>
</reference>
<sequence length="442" mass="49168">MNLHRVTNPYCYPYRPYATRTRTATASPSTAAMFKGSVEFRTSRNARSASNIRRHSDAERPLAASACLLQVMDRPRNLSLDLTCGLPKMRSFCVSGFSDALDWRPVLFQEPAIAHSACALCRLCHEECSREGGTCPLDEEPFSDDDCTRLEVSEGFLAKRRVACWNKSNGCNFEGPFGSILKHYIECTFQVVSCPKCQVSVLRSEIVRHCKHGCHVPAVGPVVNIDRATQGYDSIEQTSKEVKEALGKLSEDLSCLQTTLNKWWEDAREAERMTKEQREAQSEDVSALRTSLNQWREDAKAAEWRSKEQLEALSATLVEHLSRLHIEGSSLAEGGLSDVAGEGVEGTQAGNLSANVERALRAKESTCQGLRPDHQGKEFHWHLKGIAALMERVRKDSVTVVRELFADLLSPANNIDVMYDGTWKMAGSTFLTDVGSIVEVYT</sequence>
<evidence type="ECO:0000313" key="2">
    <source>
        <dbReference type="Proteomes" id="UP000805193"/>
    </source>
</evidence>
<gene>
    <name evidence="1" type="ORF">HPB47_003056</name>
</gene>
<comment type="caution">
    <text evidence="1">The sequence shown here is derived from an EMBL/GenBank/DDBJ whole genome shotgun (WGS) entry which is preliminary data.</text>
</comment>
<proteinExistence type="predicted"/>
<accession>A0AC60PKL4</accession>
<name>A0AC60PKL4_IXOPE</name>